<keyword evidence="2" id="KW-1185">Reference proteome</keyword>
<evidence type="ECO:0000313" key="1">
    <source>
        <dbReference type="EMBL" id="MFH6770669.1"/>
    </source>
</evidence>
<dbReference type="Proteomes" id="UP001610100">
    <property type="component" value="Unassembled WGS sequence"/>
</dbReference>
<name>A0ABW7MVF0_9FLAO</name>
<protein>
    <submittedName>
        <fullName evidence="1">Uncharacterized protein</fullName>
    </submittedName>
</protein>
<comment type="caution">
    <text evidence="1">The sequence shown here is derived from an EMBL/GenBank/DDBJ whole genome shotgun (WGS) entry which is preliminary data.</text>
</comment>
<gene>
    <name evidence="1" type="ORF">V8G58_01895</name>
</gene>
<proteinExistence type="predicted"/>
<reference evidence="1 2" key="1">
    <citation type="submission" date="2024-02" db="EMBL/GenBank/DDBJ databases">
        <title>A Gaetbulibacter species isolated from tidal flats and genomic insights of their niches.</title>
        <authorList>
            <person name="Ye Y."/>
        </authorList>
    </citation>
    <scope>NUCLEOTIDE SEQUENCE [LARGE SCALE GENOMIC DNA]</scope>
    <source>
        <strain evidence="1 2">KYW382</strain>
    </source>
</reference>
<dbReference type="EMBL" id="JBAWKB010000001">
    <property type="protein sequence ID" value="MFH6770669.1"/>
    <property type="molecule type" value="Genomic_DNA"/>
</dbReference>
<accession>A0ABW7MVF0</accession>
<evidence type="ECO:0000313" key="2">
    <source>
        <dbReference type="Proteomes" id="UP001610100"/>
    </source>
</evidence>
<organism evidence="1 2">
    <name type="scientific">Gaetbulibacter aestuarii</name>
    <dbReference type="NCBI Taxonomy" id="1502358"/>
    <lineage>
        <taxon>Bacteria</taxon>
        <taxon>Pseudomonadati</taxon>
        <taxon>Bacteroidota</taxon>
        <taxon>Flavobacteriia</taxon>
        <taxon>Flavobacteriales</taxon>
        <taxon>Flavobacteriaceae</taxon>
        <taxon>Gaetbulibacter</taxon>
    </lineage>
</organism>
<dbReference type="RefSeq" id="WP_395360250.1">
    <property type="nucleotide sequence ID" value="NZ_JBAWKB010000001.1"/>
</dbReference>
<sequence>MQFAQGQNSPTKEETIEWINTFGKTYFKEAINKIPQKNGYSKVGDLKVMNNQPLLNITYHYNWPDNNIYKVDANIYLANIETTALEQVSNDYTNRKILYCITFKGEGVFQSVGGIANRDSGKFINEPNVSKKNFTPGYSAIYFDTKDHAERVFKALKHLIPFYNNNHVEYIDKSNLENKF</sequence>